<dbReference type="AlphaFoldDB" id="A0A5A7TPR7"/>
<feature type="compositionally biased region" description="Basic and acidic residues" evidence="1">
    <location>
        <begin position="186"/>
        <end position="198"/>
    </location>
</feature>
<accession>A0A5A7TPR7</accession>
<evidence type="ECO:0000313" key="2">
    <source>
        <dbReference type="EMBL" id="KAA0044888.1"/>
    </source>
</evidence>
<reference evidence="2 3" key="1">
    <citation type="submission" date="2019-08" db="EMBL/GenBank/DDBJ databases">
        <title>Draft genome sequences of two oriental melons (Cucumis melo L. var makuwa).</title>
        <authorList>
            <person name="Kwon S.-Y."/>
        </authorList>
    </citation>
    <scope>NUCLEOTIDE SEQUENCE [LARGE SCALE GENOMIC DNA]</scope>
    <source>
        <strain evidence="3">cv. SW 3</strain>
        <tissue evidence="2">Leaf</tissue>
    </source>
</reference>
<organism evidence="2 3">
    <name type="scientific">Cucumis melo var. makuwa</name>
    <name type="common">Oriental melon</name>
    <dbReference type="NCBI Taxonomy" id="1194695"/>
    <lineage>
        <taxon>Eukaryota</taxon>
        <taxon>Viridiplantae</taxon>
        <taxon>Streptophyta</taxon>
        <taxon>Embryophyta</taxon>
        <taxon>Tracheophyta</taxon>
        <taxon>Spermatophyta</taxon>
        <taxon>Magnoliopsida</taxon>
        <taxon>eudicotyledons</taxon>
        <taxon>Gunneridae</taxon>
        <taxon>Pentapetalae</taxon>
        <taxon>rosids</taxon>
        <taxon>fabids</taxon>
        <taxon>Cucurbitales</taxon>
        <taxon>Cucurbitaceae</taxon>
        <taxon>Benincaseae</taxon>
        <taxon>Cucumis</taxon>
    </lineage>
</organism>
<protein>
    <submittedName>
        <fullName evidence="2">Beta-tubulin polyglutamylase</fullName>
    </submittedName>
</protein>
<dbReference type="Proteomes" id="UP000321393">
    <property type="component" value="Unassembled WGS sequence"/>
</dbReference>
<proteinExistence type="predicted"/>
<comment type="caution">
    <text evidence="2">The sequence shown here is derived from an EMBL/GenBank/DDBJ whole genome shotgun (WGS) entry which is preliminary data.</text>
</comment>
<gene>
    <name evidence="2" type="ORF">E6C27_scaffold74G001810</name>
</gene>
<dbReference type="PANTHER" id="PTHR33621:SF2">
    <property type="entry name" value="RIBOSOMAL L1 DOMAIN-CONTAINING PROTEIN"/>
    <property type="match status" value="1"/>
</dbReference>
<dbReference type="PANTHER" id="PTHR33621">
    <property type="entry name" value="ASPARTIC/GLUTAMIC ACID-RICH PROTEIN"/>
    <property type="match status" value="1"/>
</dbReference>
<dbReference type="OrthoDB" id="1916794at2759"/>
<name>A0A5A7TPR7_CUCMM</name>
<sequence>MDFHTLSRREFQALRDKIPTNITYVAMPTLLLLDFQSELKKSRRFCTVEGIDQFSSVDRSGVPESPIKAEAEISRIALRSSKRRKALKDEAYNIILLCYEVEGIDQFSSLDRSGVPESPIKAEAKISRTALRSSKRRKALKDEAYDIILLCYEVEGIDQFSSLGRSGVPESSMKAEAEIPRTALRSSERRKALKDEAY</sequence>
<feature type="region of interest" description="Disordered" evidence="1">
    <location>
        <begin position="164"/>
        <end position="198"/>
    </location>
</feature>
<evidence type="ECO:0000313" key="3">
    <source>
        <dbReference type="Proteomes" id="UP000321393"/>
    </source>
</evidence>
<evidence type="ECO:0000256" key="1">
    <source>
        <dbReference type="SAM" id="MobiDB-lite"/>
    </source>
</evidence>
<dbReference type="EMBL" id="SSTE01014791">
    <property type="protein sequence ID" value="KAA0044888.1"/>
    <property type="molecule type" value="Genomic_DNA"/>
</dbReference>